<dbReference type="Proteomes" id="UP000789524">
    <property type="component" value="Unassembled WGS sequence"/>
</dbReference>
<evidence type="ECO:0000313" key="2">
    <source>
        <dbReference type="EMBL" id="CAG9563371.1"/>
    </source>
</evidence>
<protein>
    <submittedName>
        <fullName evidence="2">(African queen) hypothetical protein</fullName>
    </submittedName>
</protein>
<reference evidence="2" key="1">
    <citation type="submission" date="2021-09" db="EMBL/GenBank/DDBJ databases">
        <authorList>
            <person name="Martin H S."/>
        </authorList>
    </citation>
    <scope>NUCLEOTIDE SEQUENCE</scope>
</reference>
<proteinExistence type="predicted"/>
<accession>A0A8J2QP27</accession>
<evidence type="ECO:0000313" key="3">
    <source>
        <dbReference type="Proteomes" id="UP000789524"/>
    </source>
</evidence>
<keyword evidence="3" id="KW-1185">Reference proteome</keyword>
<feature type="region of interest" description="Disordered" evidence="1">
    <location>
        <begin position="1"/>
        <end position="29"/>
    </location>
</feature>
<evidence type="ECO:0000256" key="1">
    <source>
        <dbReference type="SAM" id="MobiDB-lite"/>
    </source>
</evidence>
<dbReference type="EMBL" id="CAKASE010000049">
    <property type="protein sequence ID" value="CAG9563371.1"/>
    <property type="molecule type" value="Genomic_DNA"/>
</dbReference>
<comment type="caution">
    <text evidence="2">The sequence shown here is derived from an EMBL/GenBank/DDBJ whole genome shotgun (WGS) entry which is preliminary data.</text>
</comment>
<gene>
    <name evidence="2" type="ORF">DCHRY22_LOCUS4518</name>
</gene>
<organism evidence="2 3">
    <name type="scientific">Danaus chrysippus</name>
    <name type="common">African queen</name>
    <dbReference type="NCBI Taxonomy" id="151541"/>
    <lineage>
        <taxon>Eukaryota</taxon>
        <taxon>Metazoa</taxon>
        <taxon>Ecdysozoa</taxon>
        <taxon>Arthropoda</taxon>
        <taxon>Hexapoda</taxon>
        <taxon>Insecta</taxon>
        <taxon>Pterygota</taxon>
        <taxon>Neoptera</taxon>
        <taxon>Endopterygota</taxon>
        <taxon>Lepidoptera</taxon>
        <taxon>Glossata</taxon>
        <taxon>Ditrysia</taxon>
        <taxon>Papilionoidea</taxon>
        <taxon>Nymphalidae</taxon>
        <taxon>Danainae</taxon>
        <taxon>Danaini</taxon>
        <taxon>Danaina</taxon>
        <taxon>Danaus</taxon>
        <taxon>Anosia</taxon>
    </lineage>
</organism>
<sequence>MFEPPGDTPLADPGVYRPPPPKGHYSGDEVSRAYTTVGNISRNQSAKDITCVTLSIAPFCHWRLHDDPMGSDTIPLLVAFI</sequence>
<dbReference type="AlphaFoldDB" id="A0A8J2QP27"/>
<name>A0A8J2QP27_9NEOP</name>